<dbReference type="Pfam" id="PF13424">
    <property type="entry name" value="TPR_12"/>
    <property type="match status" value="1"/>
</dbReference>
<evidence type="ECO:0000256" key="4">
    <source>
        <dbReference type="ARBA" id="ARBA00022803"/>
    </source>
</evidence>
<comment type="similarity">
    <text evidence="2">Belongs to the TTC19 family.</text>
</comment>
<feature type="region of interest" description="Disordered" evidence="7">
    <location>
        <begin position="388"/>
        <end position="410"/>
    </location>
</feature>
<comment type="caution">
    <text evidence="8">The sequence shown here is derived from an EMBL/GenBank/DDBJ whole genome shotgun (WGS) entry which is preliminary data.</text>
</comment>
<organism evidence="8 9">
    <name type="scientific">Coilia grayii</name>
    <name type="common">Gray's grenadier anchovy</name>
    <dbReference type="NCBI Taxonomy" id="363190"/>
    <lineage>
        <taxon>Eukaryota</taxon>
        <taxon>Metazoa</taxon>
        <taxon>Chordata</taxon>
        <taxon>Craniata</taxon>
        <taxon>Vertebrata</taxon>
        <taxon>Euteleostomi</taxon>
        <taxon>Actinopterygii</taxon>
        <taxon>Neopterygii</taxon>
        <taxon>Teleostei</taxon>
        <taxon>Clupei</taxon>
        <taxon>Clupeiformes</taxon>
        <taxon>Clupeoidei</taxon>
        <taxon>Engraulidae</taxon>
        <taxon>Coilinae</taxon>
        <taxon>Coilia</taxon>
    </lineage>
</organism>
<evidence type="ECO:0000256" key="1">
    <source>
        <dbReference type="ARBA" id="ARBA00004173"/>
    </source>
</evidence>
<evidence type="ECO:0000256" key="5">
    <source>
        <dbReference type="ARBA" id="ARBA00022946"/>
    </source>
</evidence>
<proteinExistence type="inferred from homology"/>
<dbReference type="Gene3D" id="1.25.40.10">
    <property type="entry name" value="Tetratricopeptide repeat domain"/>
    <property type="match status" value="2"/>
</dbReference>
<dbReference type="SUPFAM" id="SSF48452">
    <property type="entry name" value="TPR-like"/>
    <property type="match status" value="2"/>
</dbReference>
<keyword evidence="9" id="KW-1185">Reference proteome</keyword>
<dbReference type="InterPro" id="IPR019734">
    <property type="entry name" value="TPR_rpt"/>
</dbReference>
<protein>
    <recommendedName>
        <fullName evidence="10">MalT-like TPR region domain-containing protein</fullName>
    </recommendedName>
</protein>
<evidence type="ECO:0000256" key="6">
    <source>
        <dbReference type="ARBA" id="ARBA00023128"/>
    </source>
</evidence>
<feature type="compositionally biased region" description="Basic and acidic residues" evidence="7">
    <location>
        <begin position="388"/>
        <end position="401"/>
    </location>
</feature>
<evidence type="ECO:0000256" key="3">
    <source>
        <dbReference type="ARBA" id="ARBA00022737"/>
    </source>
</evidence>
<name>A0ABD1KF34_9TELE</name>
<dbReference type="AlphaFoldDB" id="A0ABD1KF34"/>
<keyword evidence="4" id="KW-0802">TPR repeat</keyword>
<evidence type="ECO:0008006" key="10">
    <source>
        <dbReference type="Google" id="ProtNLM"/>
    </source>
</evidence>
<reference evidence="8 9" key="1">
    <citation type="submission" date="2024-09" db="EMBL/GenBank/DDBJ databases">
        <title>A chromosome-level genome assembly of Gray's grenadier anchovy, Coilia grayii.</title>
        <authorList>
            <person name="Fu Z."/>
        </authorList>
    </citation>
    <scope>NUCLEOTIDE SEQUENCE [LARGE SCALE GENOMIC DNA]</scope>
    <source>
        <strain evidence="8">G4</strain>
        <tissue evidence="8">Muscle</tissue>
    </source>
</reference>
<evidence type="ECO:0000313" key="9">
    <source>
        <dbReference type="Proteomes" id="UP001591681"/>
    </source>
</evidence>
<dbReference type="InterPro" id="IPR011990">
    <property type="entry name" value="TPR-like_helical_dom_sf"/>
</dbReference>
<comment type="subcellular location">
    <subcellularLocation>
        <location evidence="1">Mitochondrion</location>
    </subcellularLocation>
</comment>
<sequence length="410" mass="45568">MALHISCRLLVSHISRFNSSILESARIVCLSSVLHAKRELTHGQSRSISPSLAWRSAVNRRSFRRYNITRNHINEKKQSEDSSSNRNLLGAAAAAFSFFGKAEDERDEAQKAEDEIILLLKKAKLSMMRDELDAANGFLHQAIRLAHQTHNTQAIIYTYSLMGNLAFVQGQLTNAEKLFKAAMSFMLSGGMPQDHNAVIEMSLKLASIYASLNKNELAEHGFQFCMESLEAKIEKHKDLSPEELSDEERKDTRLLLGLCLDARARYLAASHRLAQATGDYRRALQICSEEQGETHPQTLVLMSDLATILDLQGKHEEALGHITRAMQLGKEAGHPDQHVLLGNMAGILMHQGQLEEARRLYLEAIALAQAMGDGEAVEQIEEGLKELTSRRKAQKDGKPDGQTECEAASG</sequence>
<accession>A0ABD1KF34</accession>
<evidence type="ECO:0000313" key="8">
    <source>
        <dbReference type="EMBL" id="KAL2097715.1"/>
    </source>
</evidence>
<evidence type="ECO:0000256" key="2">
    <source>
        <dbReference type="ARBA" id="ARBA00008219"/>
    </source>
</evidence>
<dbReference type="InterPro" id="IPR040395">
    <property type="entry name" value="TTC19"/>
</dbReference>
<dbReference type="GO" id="GO:0005739">
    <property type="term" value="C:mitochondrion"/>
    <property type="evidence" value="ECO:0007669"/>
    <property type="project" value="UniProtKB-SubCell"/>
</dbReference>
<gene>
    <name evidence="8" type="ORF">ACEWY4_006922</name>
</gene>
<dbReference type="SMART" id="SM00028">
    <property type="entry name" value="TPR"/>
    <property type="match status" value="4"/>
</dbReference>
<keyword evidence="5" id="KW-0809">Transit peptide</keyword>
<dbReference type="PANTHER" id="PTHR13143:SF6">
    <property type="entry name" value="TETRATRICOPEPTIDE REPEAT PROTEIN 19, MITOCHONDRIAL"/>
    <property type="match status" value="1"/>
</dbReference>
<keyword evidence="6" id="KW-0496">Mitochondrion</keyword>
<keyword evidence="3" id="KW-0677">Repeat</keyword>
<dbReference type="Pfam" id="PF13374">
    <property type="entry name" value="TPR_10"/>
    <property type="match status" value="1"/>
</dbReference>
<dbReference type="PANTHER" id="PTHR13143">
    <property type="entry name" value="TETRATRICOPEPTIDE REPEAT PROTEIN 19"/>
    <property type="match status" value="1"/>
</dbReference>
<evidence type="ECO:0000256" key="7">
    <source>
        <dbReference type="SAM" id="MobiDB-lite"/>
    </source>
</evidence>
<dbReference type="EMBL" id="JBHFQA010000006">
    <property type="protein sequence ID" value="KAL2097715.1"/>
    <property type="molecule type" value="Genomic_DNA"/>
</dbReference>
<dbReference type="Proteomes" id="UP001591681">
    <property type="component" value="Unassembled WGS sequence"/>
</dbReference>